<accession>A0A916Y540</accession>
<sequence length="131" mass="13879">MTITIDHSETLADIVIRIPHADLVGLTILMMADRTGHTFDDLEAVPLAKSIVGRMILIDEATGLSPLQTFVASLGCDHLNEETEAPVMIAAAAVSNVVPIRDDLYSDESTAALLTAFVDETCAEADGKKAA</sequence>
<dbReference type="Proteomes" id="UP000613160">
    <property type="component" value="Unassembled WGS sequence"/>
</dbReference>
<organism evidence="1 2">
    <name type="scientific">Aureimonas glaciei</name>
    <dbReference type="NCBI Taxonomy" id="1776957"/>
    <lineage>
        <taxon>Bacteria</taxon>
        <taxon>Pseudomonadati</taxon>
        <taxon>Pseudomonadota</taxon>
        <taxon>Alphaproteobacteria</taxon>
        <taxon>Hyphomicrobiales</taxon>
        <taxon>Aurantimonadaceae</taxon>
        <taxon>Aureimonas</taxon>
    </lineage>
</organism>
<reference evidence="1" key="2">
    <citation type="submission" date="2020-09" db="EMBL/GenBank/DDBJ databases">
        <authorList>
            <person name="Sun Q."/>
            <person name="Zhou Y."/>
        </authorList>
    </citation>
    <scope>NUCLEOTIDE SEQUENCE</scope>
    <source>
        <strain evidence="1">CGMCC 1.15493</strain>
    </source>
</reference>
<evidence type="ECO:0000313" key="1">
    <source>
        <dbReference type="EMBL" id="GGD31286.1"/>
    </source>
</evidence>
<dbReference type="EMBL" id="BMJJ01000010">
    <property type="protein sequence ID" value="GGD31286.1"/>
    <property type="molecule type" value="Genomic_DNA"/>
</dbReference>
<reference evidence="1" key="1">
    <citation type="journal article" date="2014" name="Int. J. Syst. Evol. Microbiol.">
        <title>Complete genome sequence of Corynebacterium casei LMG S-19264T (=DSM 44701T), isolated from a smear-ripened cheese.</title>
        <authorList>
            <consortium name="US DOE Joint Genome Institute (JGI-PGF)"/>
            <person name="Walter F."/>
            <person name="Albersmeier A."/>
            <person name="Kalinowski J."/>
            <person name="Ruckert C."/>
        </authorList>
    </citation>
    <scope>NUCLEOTIDE SEQUENCE</scope>
    <source>
        <strain evidence="1">CGMCC 1.15493</strain>
    </source>
</reference>
<comment type="caution">
    <text evidence="1">The sequence shown here is derived from an EMBL/GenBank/DDBJ whole genome shotgun (WGS) entry which is preliminary data.</text>
</comment>
<evidence type="ECO:0000313" key="2">
    <source>
        <dbReference type="Proteomes" id="UP000613160"/>
    </source>
</evidence>
<dbReference type="AlphaFoldDB" id="A0A916Y540"/>
<protein>
    <submittedName>
        <fullName evidence="1">Uncharacterized protein</fullName>
    </submittedName>
</protein>
<keyword evidence="2" id="KW-1185">Reference proteome</keyword>
<proteinExistence type="predicted"/>
<name>A0A916Y540_9HYPH</name>
<gene>
    <name evidence="1" type="ORF">GCM10011335_37870</name>
</gene>